<evidence type="ECO:0000256" key="1">
    <source>
        <dbReference type="SAM" id="MobiDB-lite"/>
    </source>
</evidence>
<dbReference type="Proteomes" id="UP000189229">
    <property type="component" value="Unassembled WGS sequence"/>
</dbReference>
<protein>
    <recommendedName>
        <fullName evidence="4">PE family protein</fullName>
    </recommendedName>
</protein>
<organism evidence="2 3">
    <name type="scientific">Mycobacterium kansasii</name>
    <dbReference type="NCBI Taxonomy" id="1768"/>
    <lineage>
        <taxon>Bacteria</taxon>
        <taxon>Bacillati</taxon>
        <taxon>Actinomycetota</taxon>
        <taxon>Actinomycetes</taxon>
        <taxon>Mycobacteriales</taxon>
        <taxon>Mycobacteriaceae</taxon>
        <taxon>Mycobacterium</taxon>
    </lineage>
</organism>
<feature type="region of interest" description="Disordered" evidence="1">
    <location>
        <begin position="36"/>
        <end position="65"/>
    </location>
</feature>
<evidence type="ECO:0008006" key="4">
    <source>
        <dbReference type="Google" id="ProtNLM"/>
    </source>
</evidence>
<proteinExistence type="predicted"/>
<reference evidence="2 3" key="1">
    <citation type="submission" date="2017-02" db="EMBL/GenBank/DDBJ databases">
        <title>Complete genome sequences of Mycobacterium kansasii strains isolated from rhesus macaques.</title>
        <authorList>
            <person name="Panda A."/>
            <person name="Nagaraj S."/>
            <person name="Zhao X."/>
            <person name="Tettelin H."/>
            <person name="Detolla L.J."/>
        </authorList>
    </citation>
    <scope>NUCLEOTIDE SEQUENCE [LARGE SCALE GENOMIC DNA]</scope>
    <source>
        <strain evidence="2 3">11-3813</strain>
    </source>
</reference>
<name>A0A1V3XBJ6_MYCKA</name>
<dbReference type="AlphaFoldDB" id="A0A1V3XBJ6"/>
<gene>
    <name evidence="2" type="ORF">BZL30_3161</name>
</gene>
<evidence type="ECO:0000313" key="2">
    <source>
        <dbReference type="EMBL" id="OOK76585.1"/>
    </source>
</evidence>
<comment type="caution">
    <text evidence="2">The sequence shown here is derived from an EMBL/GenBank/DDBJ whole genome shotgun (WGS) entry which is preliminary data.</text>
</comment>
<accession>A0A1V3XBJ6</accession>
<sequence>MAAVFAGHAQAYQTLSAQASAAATYAAAATGSCSAPAATPAMAETRGCSASLGRRRDKSPGRGCS</sequence>
<dbReference type="EMBL" id="MVBM01000003">
    <property type="protein sequence ID" value="OOK76585.1"/>
    <property type="molecule type" value="Genomic_DNA"/>
</dbReference>
<evidence type="ECO:0000313" key="3">
    <source>
        <dbReference type="Proteomes" id="UP000189229"/>
    </source>
</evidence>